<protein>
    <submittedName>
        <fullName evidence="1">Uncharacterized protein</fullName>
    </submittedName>
</protein>
<evidence type="ECO:0000313" key="1">
    <source>
        <dbReference type="EMBL" id="KAF4347120.1"/>
    </source>
</evidence>
<organism evidence="1 2">
    <name type="scientific">Cannabis sativa</name>
    <name type="common">Hemp</name>
    <name type="synonym">Marijuana</name>
    <dbReference type="NCBI Taxonomy" id="3483"/>
    <lineage>
        <taxon>Eukaryota</taxon>
        <taxon>Viridiplantae</taxon>
        <taxon>Streptophyta</taxon>
        <taxon>Embryophyta</taxon>
        <taxon>Tracheophyta</taxon>
        <taxon>Spermatophyta</taxon>
        <taxon>Magnoliopsida</taxon>
        <taxon>eudicotyledons</taxon>
        <taxon>Gunneridae</taxon>
        <taxon>Pentapetalae</taxon>
        <taxon>rosids</taxon>
        <taxon>fabids</taxon>
        <taxon>Rosales</taxon>
        <taxon>Cannabaceae</taxon>
        <taxon>Cannabis</taxon>
    </lineage>
</organism>
<keyword evidence="2" id="KW-1185">Reference proteome</keyword>
<dbReference type="EMBL" id="JAATIQ010000857">
    <property type="protein sequence ID" value="KAF4347120.1"/>
    <property type="molecule type" value="Genomic_DNA"/>
</dbReference>
<dbReference type="Proteomes" id="UP000583929">
    <property type="component" value="Unassembled WGS sequence"/>
</dbReference>
<gene>
    <name evidence="1" type="ORF">G4B88_031008</name>
</gene>
<evidence type="ECO:0000313" key="2">
    <source>
        <dbReference type="Proteomes" id="UP000583929"/>
    </source>
</evidence>
<sequence length="264" mass="29225">MDSSSMGTLDLSKQGANIDDWARNTTGIPVVEVDCDQGLMPSATETNGGGDRRVVVVGASNVGVNPIVLVNKSHNNRDFSMMSHVGIDNSHSNMGPHLPAHMSINNSHNNRDSHILLHVGIDNSHSNMGLHLPAHMGINNSHNNRDSHILPHVGIDKSHINMGSHLPAHVDINKPHNNGDSHLPAVTSNMLVVIDTKCRRTQFGLSDGPREIFWRQRSKQLWLQARDSNSQFFHKSTSSRRRNKLIAKLKDSNGIWHDWDTVKS</sequence>
<name>A0A7J6DMT7_CANSA</name>
<dbReference type="AlphaFoldDB" id="A0A7J6DMT7"/>
<proteinExistence type="predicted"/>
<comment type="caution">
    <text evidence="1">The sequence shown here is derived from an EMBL/GenBank/DDBJ whole genome shotgun (WGS) entry which is preliminary data.</text>
</comment>
<accession>A0A7J6DMT7</accession>
<reference evidence="1 2" key="1">
    <citation type="journal article" date="2020" name="bioRxiv">
        <title>Sequence and annotation of 42 cannabis genomes reveals extensive copy number variation in cannabinoid synthesis and pathogen resistance genes.</title>
        <authorList>
            <person name="Mckernan K.J."/>
            <person name="Helbert Y."/>
            <person name="Kane L.T."/>
            <person name="Ebling H."/>
            <person name="Zhang L."/>
            <person name="Liu B."/>
            <person name="Eaton Z."/>
            <person name="Mclaughlin S."/>
            <person name="Kingan S."/>
            <person name="Baybayan P."/>
            <person name="Concepcion G."/>
            <person name="Jordan M."/>
            <person name="Riva A."/>
            <person name="Barbazuk W."/>
            <person name="Harkins T."/>
        </authorList>
    </citation>
    <scope>NUCLEOTIDE SEQUENCE [LARGE SCALE GENOMIC DNA]</scope>
    <source>
        <strain evidence="2">cv. Jamaican Lion 4</strain>
        <tissue evidence="1">Leaf</tissue>
    </source>
</reference>